<dbReference type="AlphaFoldDB" id="A7F7M2"/>
<name>A7F7M2_SCLS1</name>
<evidence type="ECO:0000313" key="2">
    <source>
        <dbReference type="Proteomes" id="UP000001312"/>
    </source>
</evidence>
<dbReference type="RefSeq" id="XP_001585363.1">
    <property type="nucleotide sequence ID" value="XM_001585313.1"/>
</dbReference>
<dbReference type="EMBL" id="CH476646">
    <property type="protein sequence ID" value="EDN98743.1"/>
    <property type="molecule type" value="Genomic_DNA"/>
</dbReference>
<organism evidence="1 2">
    <name type="scientific">Sclerotinia sclerotiorum (strain ATCC 18683 / 1980 / Ss-1)</name>
    <name type="common">White mold</name>
    <name type="synonym">Whetzelinia sclerotiorum</name>
    <dbReference type="NCBI Taxonomy" id="665079"/>
    <lineage>
        <taxon>Eukaryota</taxon>
        <taxon>Fungi</taxon>
        <taxon>Dikarya</taxon>
        <taxon>Ascomycota</taxon>
        <taxon>Pezizomycotina</taxon>
        <taxon>Leotiomycetes</taxon>
        <taxon>Helotiales</taxon>
        <taxon>Sclerotiniaceae</taxon>
        <taxon>Sclerotinia</taxon>
    </lineage>
</organism>
<evidence type="ECO:0000313" key="1">
    <source>
        <dbReference type="EMBL" id="EDN98743.1"/>
    </source>
</evidence>
<protein>
    <submittedName>
        <fullName evidence="1">Uncharacterized protein</fullName>
    </submittedName>
</protein>
<dbReference type="GeneID" id="5481440"/>
<dbReference type="Proteomes" id="UP000001312">
    <property type="component" value="Unassembled WGS sequence"/>
</dbReference>
<gene>
    <name evidence="1" type="ORF">SS1G_13602</name>
</gene>
<keyword evidence="2" id="KW-1185">Reference proteome</keyword>
<proteinExistence type="predicted"/>
<dbReference type="InParanoid" id="A7F7M2"/>
<sequence>MIVNPGRLIHFHTHKCTEMNGFGEIDKCMINMDDLSGSEEQTLDSNEHGESDND</sequence>
<dbReference type="KEGG" id="ssl:SS1G_13602"/>
<accession>A7F7M2</accession>
<reference evidence="2" key="1">
    <citation type="journal article" date="2011" name="PLoS Genet.">
        <title>Genomic analysis of the necrotrophic fungal pathogens Sclerotinia sclerotiorum and Botrytis cinerea.</title>
        <authorList>
            <person name="Amselem J."/>
            <person name="Cuomo C.A."/>
            <person name="van Kan J.A."/>
            <person name="Viaud M."/>
            <person name="Benito E.P."/>
            <person name="Couloux A."/>
            <person name="Coutinho P.M."/>
            <person name="de Vries R.P."/>
            <person name="Dyer P.S."/>
            <person name="Fillinger S."/>
            <person name="Fournier E."/>
            <person name="Gout L."/>
            <person name="Hahn M."/>
            <person name="Kohn L."/>
            <person name="Lapalu N."/>
            <person name="Plummer K.M."/>
            <person name="Pradier J.M."/>
            <person name="Quevillon E."/>
            <person name="Sharon A."/>
            <person name="Simon A."/>
            <person name="ten Have A."/>
            <person name="Tudzynski B."/>
            <person name="Tudzynski P."/>
            <person name="Wincker P."/>
            <person name="Andrew M."/>
            <person name="Anthouard V."/>
            <person name="Beever R.E."/>
            <person name="Beffa R."/>
            <person name="Benoit I."/>
            <person name="Bouzid O."/>
            <person name="Brault B."/>
            <person name="Chen Z."/>
            <person name="Choquer M."/>
            <person name="Collemare J."/>
            <person name="Cotton P."/>
            <person name="Danchin E.G."/>
            <person name="Da Silva C."/>
            <person name="Gautier A."/>
            <person name="Giraud C."/>
            <person name="Giraud T."/>
            <person name="Gonzalez C."/>
            <person name="Grossetete S."/>
            <person name="Guldener U."/>
            <person name="Henrissat B."/>
            <person name="Howlett B.J."/>
            <person name="Kodira C."/>
            <person name="Kretschmer M."/>
            <person name="Lappartient A."/>
            <person name="Leroch M."/>
            <person name="Levis C."/>
            <person name="Mauceli E."/>
            <person name="Neuveglise C."/>
            <person name="Oeser B."/>
            <person name="Pearson M."/>
            <person name="Poulain J."/>
            <person name="Poussereau N."/>
            <person name="Quesneville H."/>
            <person name="Rascle C."/>
            <person name="Schumacher J."/>
            <person name="Segurens B."/>
            <person name="Sexton A."/>
            <person name="Silva E."/>
            <person name="Sirven C."/>
            <person name="Soanes D.M."/>
            <person name="Talbot N.J."/>
            <person name="Templeton M."/>
            <person name="Yandava C."/>
            <person name="Yarden O."/>
            <person name="Zeng Q."/>
            <person name="Rollins J.A."/>
            <person name="Lebrun M.H."/>
            <person name="Dickman M."/>
        </authorList>
    </citation>
    <scope>NUCLEOTIDE SEQUENCE [LARGE SCALE GENOMIC DNA]</scope>
    <source>
        <strain evidence="2">ATCC 18683 / 1980 / Ss-1</strain>
    </source>
</reference>